<name>A0AAV4HGB2_9GAST</name>
<sequence>MVCRAPCLERPHRKLKRIKLLTASYWNGEGITRKKMVLANRLKRESINIACIQESHLMPHAKHGRRFKMKGYQTIKQDRQGGPEDVVITLVKQKTSLPQKLRSMKKIKQRLFERDYSSRTKTSQLTTAAALQERTCSPVHCGWGLKQSPT</sequence>
<evidence type="ECO:0000313" key="1">
    <source>
        <dbReference type="EMBL" id="GFR96460.1"/>
    </source>
</evidence>
<dbReference type="AlphaFoldDB" id="A0AAV4HGB2"/>
<dbReference type="InterPro" id="IPR036691">
    <property type="entry name" value="Endo/exonu/phosph_ase_sf"/>
</dbReference>
<dbReference type="Proteomes" id="UP000762676">
    <property type="component" value="Unassembled WGS sequence"/>
</dbReference>
<comment type="caution">
    <text evidence="1">The sequence shown here is derived from an EMBL/GenBank/DDBJ whole genome shotgun (WGS) entry which is preliminary data.</text>
</comment>
<keyword evidence="2" id="KW-1185">Reference proteome</keyword>
<accession>A0AAV4HGB2</accession>
<dbReference type="EMBL" id="BMAT01012661">
    <property type="protein sequence ID" value="GFR96460.1"/>
    <property type="molecule type" value="Genomic_DNA"/>
</dbReference>
<protein>
    <recommendedName>
        <fullName evidence="3">Endonuclease/exonuclease/phosphatase domain-containing protein</fullName>
    </recommendedName>
</protein>
<dbReference type="Gene3D" id="3.60.10.10">
    <property type="entry name" value="Endonuclease/exonuclease/phosphatase"/>
    <property type="match status" value="1"/>
</dbReference>
<evidence type="ECO:0000313" key="2">
    <source>
        <dbReference type="Proteomes" id="UP000762676"/>
    </source>
</evidence>
<organism evidence="1 2">
    <name type="scientific">Elysia marginata</name>
    <dbReference type="NCBI Taxonomy" id="1093978"/>
    <lineage>
        <taxon>Eukaryota</taxon>
        <taxon>Metazoa</taxon>
        <taxon>Spiralia</taxon>
        <taxon>Lophotrochozoa</taxon>
        <taxon>Mollusca</taxon>
        <taxon>Gastropoda</taxon>
        <taxon>Heterobranchia</taxon>
        <taxon>Euthyneura</taxon>
        <taxon>Panpulmonata</taxon>
        <taxon>Sacoglossa</taxon>
        <taxon>Placobranchoidea</taxon>
        <taxon>Plakobranchidae</taxon>
        <taxon>Elysia</taxon>
    </lineage>
</organism>
<proteinExistence type="predicted"/>
<reference evidence="1 2" key="1">
    <citation type="journal article" date="2021" name="Elife">
        <title>Chloroplast acquisition without the gene transfer in kleptoplastic sea slugs, Plakobranchus ocellatus.</title>
        <authorList>
            <person name="Maeda T."/>
            <person name="Takahashi S."/>
            <person name="Yoshida T."/>
            <person name="Shimamura S."/>
            <person name="Takaki Y."/>
            <person name="Nagai Y."/>
            <person name="Toyoda A."/>
            <person name="Suzuki Y."/>
            <person name="Arimoto A."/>
            <person name="Ishii H."/>
            <person name="Satoh N."/>
            <person name="Nishiyama T."/>
            <person name="Hasebe M."/>
            <person name="Maruyama T."/>
            <person name="Minagawa J."/>
            <person name="Obokata J."/>
            <person name="Shigenobu S."/>
        </authorList>
    </citation>
    <scope>NUCLEOTIDE SEQUENCE [LARGE SCALE GENOMIC DNA]</scope>
</reference>
<evidence type="ECO:0008006" key="3">
    <source>
        <dbReference type="Google" id="ProtNLM"/>
    </source>
</evidence>
<gene>
    <name evidence="1" type="ORF">ElyMa_006298800</name>
</gene>